<evidence type="ECO:0000256" key="2">
    <source>
        <dbReference type="SAM" id="Phobius"/>
    </source>
</evidence>
<feature type="transmembrane region" description="Helical" evidence="2">
    <location>
        <begin position="169"/>
        <end position="188"/>
    </location>
</feature>
<feature type="compositionally biased region" description="Low complexity" evidence="1">
    <location>
        <begin position="92"/>
        <end position="103"/>
    </location>
</feature>
<accession>A0A2S6GPW3</accession>
<dbReference type="RefSeq" id="WP_146108078.1">
    <property type="nucleotide sequence ID" value="NZ_CP154825.1"/>
</dbReference>
<protein>
    <submittedName>
        <fullName evidence="3">Uncharacterized protein</fullName>
    </submittedName>
</protein>
<sequence>MGTIVGVPSGWYLGVAWGWLLVTAGSAALLRWWWPRAVGRGKVDLDDLSGYEVARLVGGRDRMELMNVVWQVDNKVSKRGKATQTTSDRPNPLGGTVPGVVLGDKPDGDYSVSPKTTRAVEESLVRRGIWRTEEQLARAGRAHWPIPVAILAALVAIVDTFVTGTHHLGAYWLLGVGSVSWGAVWLWYRDLPATRTRIPEYVMDRIRHFTPMRTKGYPLRHNDLLSVAVYGLEAWTDKRRRTEAAEIWAAVVRVKEAQAAQQRARERQLKRARALERERKRERERRRERERERAAAARSRSDPPGLGGACGGGCGGCGGGI</sequence>
<feature type="region of interest" description="Disordered" evidence="1">
    <location>
        <begin position="265"/>
        <end position="311"/>
    </location>
</feature>
<reference evidence="3 4" key="1">
    <citation type="submission" date="2018-02" db="EMBL/GenBank/DDBJ databases">
        <title>Genomic Encyclopedia of Archaeal and Bacterial Type Strains, Phase II (KMG-II): from individual species to whole genera.</title>
        <authorList>
            <person name="Goeker M."/>
        </authorList>
    </citation>
    <scope>NUCLEOTIDE SEQUENCE [LARGE SCALE GENOMIC DNA]</scope>
    <source>
        <strain evidence="3 4">YU 961-1</strain>
    </source>
</reference>
<feature type="compositionally biased region" description="Basic and acidic residues" evidence="1">
    <location>
        <begin position="265"/>
        <end position="301"/>
    </location>
</feature>
<evidence type="ECO:0000256" key="1">
    <source>
        <dbReference type="SAM" id="MobiDB-lite"/>
    </source>
</evidence>
<feature type="region of interest" description="Disordered" evidence="1">
    <location>
        <begin position="79"/>
        <end position="114"/>
    </location>
</feature>
<proteinExistence type="predicted"/>
<dbReference type="Proteomes" id="UP000239203">
    <property type="component" value="Unassembled WGS sequence"/>
</dbReference>
<dbReference type="EMBL" id="PTIX01000008">
    <property type="protein sequence ID" value="PPK67210.1"/>
    <property type="molecule type" value="Genomic_DNA"/>
</dbReference>
<comment type="caution">
    <text evidence="3">The sequence shown here is derived from an EMBL/GenBank/DDBJ whole genome shotgun (WGS) entry which is preliminary data.</text>
</comment>
<keyword evidence="4" id="KW-1185">Reference proteome</keyword>
<keyword evidence="2" id="KW-1133">Transmembrane helix</keyword>
<evidence type="ECO:0000313" key="4">
    <source>
        <dbReference type="Proteomes" id="UP000239203"/>
    </source>
</evidence>
<evidence type="ECO:0000313" key="3">
    <source>
        <dbReference type="EMBL" id="PPK67210.1"/>
    </source>
</evidence>
<organism evidence="3 4">
    <name type="scientific">Actinokineospora auranticolor</name>
    <dbReference type="NCBI Taxonomy" id="155976"/>
    <lineage>
        <taxon>Bacteria</taxon>
        <taxon>Bacillati</taxon>
        <taxon>Actinomycetota</taxon>
        <taxon>Actinomycetes</taxon>
        <taxon>Pseudonocardiales</taxon>
        <taxon>Pseudonocardiaceae</taxon>
        <taxon>Actinokineospora</taxon>
    </lineage>
</organism>
<feature type="transmembrane region" description="Helical" evidence="2">
    <location>
        <begin position="12"/>
        <end position="34"/>
    </location>
</feature>
<feature type="transmembrane region" description="Helical" evidence="2">
    <location>
        <begin position="144"/>
        <end position="163"/>
    </location>
</feature>
<name>A0A2S6GPW3_9PSEU</name>
<keyword evidence="2" id="KW-0812">Transmembrane</keyword>
<gene>
    <name evidence="3" type="ORF">CLV40_108208</name>
</gene>
<dbReference type="AlphaFoldDB" id="A0A2S6GPW3"/>
<keyword evidence="2" id="KW-0472">Membrane</keyword>